<comment type="catalytic activity">
    <reaction evidence="9">
        <text>tRNA(Pro) + L-proline + ATP = L-prolyl-tRNA(Pro) + AMP + diphosphate</text>
        <dbReference type="Rhea" id="RHEA:14305"/>
        <dbReference type="Rhea" id="RHEA-COMP:9700"/>
        <dbReference type="Rhea" id="RHEA-COMP:9702"/>
        <dbReference type="ChEBI" id="CHEBI:30616"/>
        <dbReference type="ChEBI" id="CHEBI:33019"/>
        <dbReference type="ChEBI" id="CHEBI:60039"/>
        <dbReference type="ChEBI" id="CHEBI:78442"/>
        <dbReference type="ChEBI" id="CHEBI:78532"/>
        <dbReference type="ChEBI" id="CHEBI:456215"/>
        <dbReference type="EC" id="6.1.1.15"/>
    </reaction>
</comment>
<dbReference type="EMBL" id="JAEDAM010000102">
    <property type="protein sequence ID" value="MBS8122556.1"/>
    <property type="molecule type" value="Genomic_DNA"/>
</dbReference>
<evidence type="ECO:0000256" key="1">
    <source>
        <dbReference type="ARBA" id="ARBA00012831"/>
    </source>
</evidence>
<keyword evidence="4" id="KW-0547">Nucleotide-binding</keyword>
<dbReference type="Pfam" id="PF00587">
    <property type="entry name" value="tRNA-synt_2b"/>
    <property type="match status" value="1"/>
</dbReference>
<dbReference type="PROSITE" id="PS50862">
    <property type="entry name" value="AA_TRNA_LIGASE_II"/>
    <property type="match status" value="1"/>
</dbReference>
<evidence type="ECO:0000313" key="12">
    <source>
        <dbReference type="Proteomes" id="UP000680365"/>
    </source>
</evidence>
<keyword evidence="6" id="KW-0648">Protein biosynthesis</keyword>
<evidence type="ECO:0000256" key="3">
    <source>
        <dbReference type="ARBA" id="ARBA00022598"/>
    </source>
</evidence>
<sequence length="412" mass="47061">MKLSQNFVKTAKQVGHEEVAKNAQLLIRGGFLDKGMAGIYSYLPMGIRVISKIKNIVNDEMLNLGSQEILMSSIQNKEIWEKTDRWSDENVDIWFKSKLKNGADIGLAWSHEEPITQMVKSHISSYKDLPVYVHQFQNKMRNEIRAKSGIMRCREFIMKDMYSYSEDENQHMEFYNKVIDVYNKIYSKLGIGDITYVTSASGGVFTDKFSHEFQTICDAGEDNIYVHNDGKIALNEEIFDDETLLKMGFKKEEFTKQKTAEVGNIFTFGVGKCEELDLFFIDQNSNKKGVYLGSYGIGISRLMGVIVEIFSDEKGIVWPENIAPYKYVIIPIGNKGISKSEEIYDSMLKKGIEVVLDDRKESPGFKLKDADLIGYPYQIVVSDKTMENSENVVELIKRSSGEKLLLDWTTIN</sequence>
<keyword evidence="7" id="KW-0030">Aminoacyl-tRNA synthetase</keyword>
<dbReference type="Gene3D" id="3.40.50.800">
    <property type="entry name" value="Anticodon-binding domain"/>
    <property type="match status" value="1"/>
</dbReference>
<reference evidence="11 12" key="1">
    <citation type="journal article" date="2021" name="Nat. Commun.">
        <title>Reductive evolution and unique predatory mode in the CPR bacterium Vampirococcus lugosii.</title>
        <authorList>
            <person name="Moreira D."/>
            <person name="Zivanovic Y."/>
            <person name="Lopez-Archilla A.I."/>
            <person name="Iniesto M."/>
            <person name="Lopez-Garcia P."/>
        </authorList>
    </citation>
    <scope>NUCLEOTIDE SEQUENCE [LARGE SCALE GENOMIC DNA]</scope>
    <source>
        <strain evidence="11">Chiprana</strain>
    </source>
</reference>
<dbReference type="InterPro" id="IPR050062">
    <property type="entry name" value="Pro-tRNA_synthetase"/>
</dbReference>
<dbReference type="InterPro" id="IPR004154">
    <property type="entry name" value="Anticodon-bd"/>
</dbReference>
<evidence type="ECO:0000256" key="9">
    <source>
        <dbReference type="ARBA" id="ARBA00047671"/>
    </source>
</evidence>
<dbReference type="PRINTS" id="PR01046">
    <property type="entry name" value="TRNASYNTHPRO"/>
</dbReference>
<evidence type="ECO:0000259" key="10">
    <source>
        <dbReference type="PROSITE" id="PS50862"/>
    </source>
</evidence>
<gene>
    <name evidence="11" type="ORF">VAMP_178845n463</name>
</gene>
<name>A0ABS5QPY5_9BACT</name>
<keyword evidence="5" id="KW-0067">ATP-binding</keyword>
<dbReference type="Pfam" id="PF03129">
    <property type="entry name" value="HGTP_anticodon"/>
    <property type="match status" value="1"/>
</dbReference>
<dbReference type="EC" id="6.1.1.15" evidence="1"/>
<evidence type="ECO:0000256" key="8">
    <source>
        <dbReference type="ARBA" id="ARBA00029731"/>
    </source>
</evidence>
<evidence type="ECO:0000256" key="6">
    <source>
        <dbReference type="ARBA" id="ARBA00022917"/>
    </source>
</evidence>
<dbReference type="PANTHER" id="PTHR42753:SF2">
    <property type="entry name" value="PROLINE--TRNA LIGASE"/>
    <property type="match status" value="1"/>
</dbReference>
<dbReference type="SUPFAM" id="SSF55681">
    <property type="entry name" value="Class II aaRS and biotin synthetases"/>
    <property type="match status" value="1"/>
</dbReference>
<accession>A0ABS5QPY5</accession>
<dbReference type="RefSeq" id="WP_213349978.1">
    <property type="nucleotide sequence ID" value="NZ_JAEDAM010000102.1"/>
</dbReference>
<keyword evidence="12" id="KW-1185">Reference proteome</keyword>
<evidence type="ECO:0000256" key="4">
    <source>
        <dbReference type="ARBA" id="ARBA00022741"/>
    </source>
</evidence>
<protein>
    <recommendedName>
        <fullName evidence="2">Proline--tRNA ligase</fullName>
        <ecNumber evidence="1">6.1.1.15</ecNumber>
    </recommendedName>
    <alternativeName>
        <fullName evidence="8">Prolyl-tRNA synthetase</fullName>
    </alternativeName>
</protein>
<comment type="caution">
    <text evidence="11">The sequence shown here is derived from an EMBL/GenBank/DDBJ whole genome shotgun (WGS) entry which is preliminary data.</text>
</comment>
<dbReference type="GO" id="GO:0004827">
    <property type="term" value="F:proline-tRNA ligase activity"/>
    <property type="evidence" value="ECO:0007669"/>
    <property type="project" value="UniProtKB-EC"/>
</dbReference>
<evidence type="ECO:0000256" key="7">
    <source>
        <dbReference type="ARBA" id="ARBA00023146"/>
    </source>
</evidence>
<dbReference type="InterPro" id="IPR002314">
    <property type="entry name" value="aa-tRNA-synt_IIb"/>
</dbReference>
<dbReference type="InterPro" id="IPR006195">
    <property type="entry name" value="aa-tRNA-synth_II"/>
</dbReference>
<proteinExistence type="predicted"/>
<dbReference type="Gene3D" id="3.30.930.10">
    <property type="entry name" value="Bira Bifunctional Protein, Domain 2"/>
    <property type="match status" value="1"/>
</dbReference>
<dbReference type="Proteomes" id="UP000680365">
    <property type="component" value="Unassembled WGS sequence"/>
</dbReference>
<dbReference type="InterPro" id="IPR045864">
    <property type="entry name" value="aa-tRNA-synth_II/BPL/LPL"/>
</dbReference>
<evidence type="ECO:0000256" key="2">
    <source>
        <dbReference type="ARBA" id="ARBA00019110"/>
    </source>
</evidence>
<dbReference type="SUPFAM" id="SSF52954">
    <property type="entry name" value="Class II aaRS ABD-related"/>
    <property type="match status" value="1"/>
</dbReference>
<dbReference type="PANTHER" id="PTHR42753">
    <property type="entry name" value="MITOCHONDRIAL RIBOSOME PROTEIN L39/PROLYL-TRNA LIGASE FAMILY MEMBER"/>
    <property type="match status" value="1"/>
</dbReference>
<evidence type="ECO:0000313" key="11">
    <source>
        <dbReference type="EMBL" id="MBS8122556.1"/>
    </source>
</evidence>
<dbReference type="CDD" id="cd00861">
    <property type="entry name" value="ProRS_anticodon_short"/>
    <property type="match status" value="1"/>
</dbReference>
<keyword evidence="3 11" id="KW-0436">Ligase</keyword>
<feature type="domain" description="Aminoacyl-transfer RNA synthetases class-II family profile" evidence="10">
    <location>
        <begin position="38"/>
        <end position="319"/>
    </location>
</feature>
<dbReference type="InterPro" id="IPR036621">
    <property type="entry name" value="Anticodon-bd_dom_sf"/>
</dbReference>
<evidence type="ECO:0000256" key="5">
    <source>
        <dbReference type="ARBA" id="ARBA00022840"/>
    </source>
</evidence>
<organism evidence="11 12">
    <name type="scientific">Candidatus Vampirococcus lugosii</name>
    <dbReference type="NCBI Taxonomy" id="2789015"/>
    <lineage>
        <taxon>Bacteria</taxon>
        <taxon>Candidatus Absconditibacteriota</taxon>
        <taxon>Vampirococcus</taxon>
    </lineage>
</organism>
<dbReference type="InterPro" id="IPR044140">
    <property type="entry name" value="ProRS_anticodon_short"/>
</dbReference>
<dbReference type="InterPro" id="IPR002316">
    <property type="entry name" value="Pro-tRNA-ligase_IIa"/>
</dbReference>